<sequence>MVATVAVAAVVTAALVLPRTDRTAVAPAAAPTPDALPAYAPLAPDGSGDTLDQVGSQRQAAVEVLGGELVPGQPLVARQVHDDVLFTVTVTPARPGPNLVRVDTRSMNGTGRHTVTARGGSHDGAPVTVGLADGPSVRASPRPGVGGLWARVRLPEGAGQVLVSHGRDHRVPFPVDTGSGTPASPATTTRADGAECAVAQASARMAGGTDAAPCPSDALGTADADALRQVVRLLADRGARVLTLSSDDSARGRAAGDVVRRTATAAGLPVRGTDEVDPSRPRPGSALLVTSGWTAGAEVLATTARAQRRGAVHDQGVWLAPWLLTPQLVDAVPGVVLPLRFDVRGEEAVRFTGALQRLLPGSTPTGSGFLAWAQARGVVGPEPASLYAASRAAYLPASSGHATHQSDVAWFPGGTVTRVSGPLAAPEQPVPRSDK</sequence>
<dbReference type="RefSeq" id="WP_129987189.1">
    <property type="nucleotide sequence ID" value="NZ_SDPU01000021.1"/>
</dbReference>
<keyword evidence="3" id="KW-1185">Reference proteome</keyword>
<proteinExistence type="predicted"/>
<organism evidence="2 3">
    <name type="scientific">Nocardioides iriomotensis</name>
    <dbReference type="NCBI Taxonomy" id="715784"/>
    <lineage>
        <taxon>Bacteria</taxon>
        <taxon>Bacillati</taxon>
        <taxon>Actinomycetota</taxon>
        <taxon>Actinomycetes</taxon>
        <taxon>Propionibacteriales</taxon>
        <taxon>Nocardioidaceae</taxon>
        <taxon>Nocardioides</taxon>
    </lineage>
</organism>
<feature type="region of interest" description="Disordered" evidence="1">
    <location>
        <begin position="172"/>
        <end position="191"/>
    </location>
</feature>
<comment type="caution">
    <text evidence="2">The sequence shown here is derived from an EMBL/GenBank/DDBJ whole genome shotgun (WGS) entry which is preliminary data.</text>
</comment>
<evidence type="ECO:0000313" key="2">
    <source>
        <dbReference type="EMBL" id="RYU12374.1"/>
    </source>
</evidence>
<feature type="region of interest" description="Disordered" evidence="1">
    <location>
        <begin position="97"/>
        <end position="126"/>
    </location>
</feature>
<feature type="compositionally biased region" description="Polar residues" evidence="1">
    <location>
        <begin position="178"/>
        <end position="190"/>
    </location>
</feature>
<reference evidence="2 3" key="1">
    <citation type="submission" date="2019-01" db="EMBL/GenBank/DDBJ databases">
        <title>Nocardioides guangzhouensis sp. nov., an actinobacterium isolated from soil.</title>
        <authorList>
            <person name="Fu Y."/>
            <person name="Cai Y."/>
            <person name="Lin Z."/>
            <person name="Chen P."/>
        </authorList>
    </citation>
    <scope>NUCLEOTIDE SEQUENCE [LARGE SCALE GENOMIC DNA]</scope>
    <source>
        <strain evidence="2 3">NBRC 105384</strain>
    </source>
</reference>
<dbReference type="OrthoDB" id="3590217at2"/>
<evidence type="ECO:0000313" key="3">
    <source>
        <dbReference type="Proteomes" id="UP000291189"/>
    </source>
</evidence>
<evidence type="ECO:0000256" key="1">
    <source>
        <dbReference type="SAM" id="MobiDB-lite"/>
    </source>
</evidence>
<dbReference type="EMBL" id="SDPU01000021">
    <property type="protein sequence ID" value="RYU12374.1"/>
    <property type="molecule type" value="Genomic_DNA"/>
</dbReference>
<dbReference type="Proteomes" id="UP000291189">
    <property type="component" value="Unassembled WGS sequence"/>
</dbReference>
<dbReference type="AlphaFoldDB" id="A0A4Q5J1T5"/>
<accession>A0A4Q5J1T5</accession>
<name>A0A4Q5J1T5_9ACTN</name>
<protein>
    <submittedName>
        <fullName evidence="2">Uncharacterized protein</fullName>
    </submittedName>
</protein>
<gene>
    <name evidence="2" type="ORF">ETU37_10210</name>
</gene>